<evidence type="ECO:0000256" key="1">
    <source>
        <dbReference type="ARBA" id="ARBA00010641"/>
    </source>
</evidence>
<dbReference type="SUPFAM" id="SSF88946">
    <property type="entry name" value="Sigma2 domain of RNA polymerase sigma factors"/>
    <property type="match status" value="1"/>
</dbReference>
<protein>
    <submittedName>
        <fullName evidence="8">RNA polymerase sigma70</fullName>
    </submittedName>
</protein>
<dbReference type="Proteomes" id="UP000054363">
    <property type="component" value="Unassembled WGS sequence"/>
</dbReference>
<dbReference type="Gene3D" id="1.10.10.10">
    <property type="entry name" value="Winged helix-like DNA-binding domain superfamily/Winged helix DNA-binding domain"/>
    <property type="match status" value="1"/>
</dbReference>
<dbReference type="PANTHER" id="PTHR43133">
    <property type="entry name" value="RNA POLYMERASE ECF-TYPE SIGMA FACTO"/>
    <property type="match status" value="1"/>
</dbReference>
<dbReference type="InterPro" id="IPR036388">
    <property type="entry name" value="WH-like_DNA-bd_sf"/>
</dbReference>
<dbReference type="InterPro" id="IPR039425">
    <property type="entry name" value="RNA_pol_sigma-70-like"/>
</dbReference>
<dbReference type="RefSeq" id="WP_034776331.1">
    <property type="nucleotide sequence ID" value="NZ_JPER01000005.1"/>
</dbReference>
<name>A0A094IRU2_9GAMM</name>
<dbReference type="OrthoDB" id="9784272at2"/>
<keyword evidence="9" id="KW-1185">Reference proteome</keyword>
<dbReference type="InterPro" id="IPR014284">
    <property type="entry name" value="RNA_pol_sigma-70_dom"/>
</dbReference>
<dbReference type="SUPFAM" id="SSF88659">
    <property type="entry name" value="Sigma3 and sigma4 domains of RNA polymerase sigma factors"/>
    <property type="match status" value="1"/>
</dbReference>
<evidence type="ECO:0000256" key="5">
    <source>
        <dbReference type="ARBA" id="ARBA00023163"/>
    </source>
</evidence>
<gene>
    <name evidence="8" type="ORF">IDSA_10000</name>
</gene>
<dbReference type="eggNOG" id="COG1595">
    <property type="taxonomic scope" value="Bacteria"/>
</dbReference>
<organism evidence="8 9">
    <name type="scientific">Pseudidiomarina salinarum</name>
    <dbReference type="NCBI Taxonomy" id="435908"/>
    <lineage>
        <taxon>Bacteria</taxon>
        <taxon>Pseudomonadati</taxon>
        <taxon>Pseudomonadota</taxon>
        <taxon>Gammaproteobacteria</taxon>
        <taxon>Alteromonadales</taxon>
        <taxon>Idiomarinaceae</taxon>
        <taxon>Pseudidiomarina</taxon>
    </lineage>
</organism>
<dbReference type="AlphaFoldDB" id="A0A094IRU2"/>
<dbReference type="InterPro" id="IPR013249">
    <property type="entry name" value="RNA_pol_sigma70_r4_t2"/>
</dbReference>
<evidence type="ECO:0000259" key="6">
    <source>
        <dbReference type="Pfam" id="PF04542"/>
    </source>
</evidence>
<proteinExistence type="inferred from homology"/>
<keyword evidence="4" id="KW-0238">DNA-binding</keyword>
<dbReference type="GO" id="GO:0003677">
    <property type="term" value="F:DNA binding"/>
    <property type="evidence" value="ECO:0007669"/>
    <property type="project" value="UniProtKB-KW"/>
</dbReference>
<dbReference type="InterPro" id="IPR007627">
    <property type="entry name" value="RNA_pol_sigma70_r2"/>
</dbReference>
<dbReference type="Gene3D" id="1.10.1740.10">
    <property type="match status" value="1"/>
</dbReference>
<feature type="domain" description="RNA polymerase sigma factor 70 region 4 type 2" evidence="7">
    <location>
        <begin position="121"/>
        <end position="173"/>
    </location>
</feature>
<dbReference type="EMBL" id="JPER01000005">
    <property type="protein sequence ID" value="KFZ30390.1"/>
    <property type="molecule type" value="Genomic_DNA"/>
</dbReference>
<evidence type="ECO:0000256" key="3">
    <source>
        <dbReference type="ARBA" id="ARBA00023082"/>
    </source>
</evidence>
<keyword evidence="2" id="KW-0805">Transcription regulation</keyword>
<dbReference type="CDD" id="cd06171">
    <property type="entry name" value="Sigma70_r4"/>
    <property type="match status" value="1"/>
</dbReference>
<dbReference type="NCBIfam" id="TIGR02937">
    <property type="entry name" value="sigma70-ECF"/>
    <property type="match status" value="1"/>
</dbReference>
<reference evidence="8 9" key="1">
    <citation type="submission" date="2014-06" db="EMBL/GenBank/DDBJ databases">
        <title>The draft genome sequence of Idiomarina salinarum ISL-52.</title>
        <authorList>
            <person name="Du J."/>
            <person name="Shao Z."/>
        </authorList>
    </citation>
    <scope>NUCLEOTIDE SEQUENCE [LARGE SCALE GENOMIC DNA]</scope>
    <source>
        <strain evidence="8 9">ISL-52</strain>
    </source>
</reference>
<sequence>MFAPSDERLIKRALENNKQAWLQLVKRYEGLVYNYGLRMLSNRDDAMDLMQDVFVSVFRNLAGWRGECSFKNWLMTIAHHRCIEHYRRRRDHHSDDQLDEQVSDADWDNPERIYAGQQRGQQLIRAMQQLPLEQRQIVELKFFQHLKLQDIATQLDTPLNTVKSRLYSAVSKLQELVEVV</sequence>
<dbReference type="GO" id="GO:0016987">
    <property type="term" value="F:sigma factor activity"/>
    <property type="evidence" value="ECO:0007669"/>
    <property type="project" value="UniProtKB-KW"/>
</dbReference>
<accession>A0A094IRU2</accession>
<evidence type="ECO:0000313" key="9">
    <source>
        <dbReference type="Proteomes" id="UP000054363"/>
    </source>
</evidence>
<dbReference type="InterPro" id="IPR013325">
    <property type="entry name" value="RNA_pol_sigma_r2"/>
</dbReference>
<evidence type="ECO:0000313" key="8">
    <source>
        <dbReference type="EMBL" id="KFZ30390.1"/>
    </source>
</evidence>
<dbReference type="PANTHER" id="PTHR43133:SF8">
    <property type="entry name" value="RNA POLYMERASE SIGMA FACTOR HI_1459-RELATED"/>
    <property type="match status" value="1"/>
</dbReference>
<keyword evidence="3" id="KW-0731">Sigma factor</keyword>
<evidence type="ECO:0000259" key="7">
    <source>
        <dbReference type="Pfam" id="PF08281"/>
    </source>
</evidence>
<dbReference type="InterPro" id="IPR013324">
    <property type="entry name" value="RNA_pol_sigma_r3/r4-like"/>
</dbReference>
<dbReference type="Pfam" id="PF08281">
    <property type="entry name" value="Sigma70_r4_2"/>
    <property type="match status" value="1"/>
</dbReference>
<evidence type="ECO:0000256" key="2">
    <source>
        <dbReference type="ARBA" id="ARBA00023015"/>
    </source>
</evidence>
<comment type="caution">
    <text evidence="8">The sequence shown here is derived from an EMBL/GenBank/DDBJ whole genome shotgun (WGS) entry which is preliminary data.</text>
</comment>
<keyword evidence="5" id="KW-0804">Transcription</keyword>
<feature type="domain" description="RNA polymerase sigma-70 region 2" evidence="6">
    <location>
        <begin position="24"/>
        <end position="90"/>
    </location>
</feature>
<dbReference type="Pfam" id="PF04542">
    <property type="entry name" value="Sigma70_r2"/>
    <property type="match status" value="1"/>
</dbReference>
<comment type="similarity">
    <text evidence="1">Belongs to the sigma-70 factor family. ECF subfamily.</text>
</comment>
<dbReference type="STRING" id="435908.IDSA_10000"/>
<evidence type="ECO:0000256" key="4">
    <source>
        <dbReference type="ARBA" id="ARBA00023125"/>
    </source>
</evidence>
<dbReference type="GO" id="GO:0006352">
    <property type="term" value="P:DNA-templated transcription initiation"/>
    <property type="evidence" value="ECO:0007669"/>
    <property type="project" value="InterPro"/>
</dbReference>